<dbReference type="InterPro" id="IPR010982">
    <property type="entry name" value="Lambda_DNA-bd_dom_sf"/>
</dbReference>
<dbReference type="PANTHER" id="PTHR46558:SF3">
    <property type="entry name" value="TRANSCRIPTIONAL REGULATOR"/>
    <property type="match status" value="1"/>
</dbReference>
<name>A0A2X2YMG1_9ACTO</name>
<dbReference type="InterPro" id="IPR001387">
    <property type="entry name" value="Cro/C1-type_HTH"/>
</dbReference>
<evidence type="ECO:0000256" key="1">
    <source>
        <dbReference type="ARBA" id="ARBA00023125"/>
    </source>
</evidence>
<gene>
    <name evidence="3" type="ORF">NCTC11820_00472</name>
</gene>
<protein>
    <submittedName>
        <fullName evidence="3">Transcriptional regulator, y4mF family</fullName>
    </submittedName>
</protein>
<feature type="domain" description="HTH cro/C1-type" evidence="2">
    <location>
        <begin position="25"/>
        <end position="79"/>
    </location>
</feature>
<dbReference type="AlphaFoldDB" id="A0A2X2YMG1"/>
<reference evidence="3 4" key="1">
    <citation type="submission" date="2018-06" db="EMBL/GenBank/DDBJ databases">
        <authorList>
            <consortium name="Pathogen Informatics"/>
            <person name="Doyle S."/>
        </authorList>
    </citation>
    <scope>NUCLEOTIDE SEQUENCE [LARGE SCALE GENOMIC DNA]</scope>
    <source>
        <strain evidence="3 4">NCTC11820</strain>
    </source>
</reference>
<sequence>MSDIFDIYHCFAEEKSVIQKRNERMRAARKEAGLSQAELAKDVGATRQTICSIEASNYNPSLNLCKLICKKLGKTLDELFWD</sequence>
<proteinExistence type="predicted"/>
<accession>A0A2X2YMG1</accession>
<dbReference type="Pfam" id="PF01381">
    <property type="entry name" value="HTH_3"/>
    <property type="match status" value="1"/>
</dbReference>
<dbReference type="Gene3D" id="1.10.260.40">
    <property type="entry name" value="lambda repressor-like DNA-binding domains"/>
    <property type="match status" value="1"/>
</dbReference>
<organism evidence="3 4">
    <name type="scientific">Mobiluncus curtisii</name>
    <dbReference type="NCBI Taxonomy" id="2051"/>
    <lineage>
        <taxon>Bacteria</taxon>
        <taxon>Bacillati</taxon>
        <taxon>Actinomycetota</taxon>
        <taxon>Actinomycetes</taxon>
        <taxon>Actinomycetales</taxon>
        <taxon>Actinomycetaceae</taxon>
        <taxon>Mobiluncus</taxon>
    </lineage>
</organism>
<dbReference type="PANTHER" id="PTHR46558">
    <property type="entry name" value="TRACRIPTIONAL REGULATORY PROTEIN-RELATED-RELATED"/>
    <property type="match status" value="1"/>
</dbReference>
<dbReference type="EMBL" id="UASJ01000001">
    <property type="protein sequence ID" value="SQB64141.1"/>
    <property type="molecule type" value="Genomic_DNA"/>
</dbReference>
<dbReference type="PROSITE" id="PS50943">
    <property type="entry name" value="HTH_CROC1"/>
    <property type="match status" value="1"/>
</dbReference>
<keyword evidence="1" id="KW-0238">DNA-binding</keyword>
<dbReference type="GO" id="GO:0003677">
    <property type="term" value="F:DNA binding"/>
    <property type="evidence" value="ECO:0007669"/>
    <property type="project" value="UniProtKB-KW"/>
</dbReference>
<evidence type="ECO:0000259" key="2">
    <source>
        <dbReference type="PROSITE" id="PS50943"/>
    </source>
</evidence>
<dbReference type="Proteomes" id="UP000250245">
    <property type="component" value="Unassembled WGS sequence"/>
</dbReference>
<evidence type="ECO:0000313" key="4">
    <source>
        <dbReference type="Proteomes" id="UP000250245"/>
    </source>
</evidence>
<dbReference type="CDD" id="cd00093">
    <property type="entry name" value="HTH_XRE"/>
    <property type="match status" value="1"/>
</dbReference>
<dbReference type="SUPFAM" id="SSF47413">
    <property type="entry name" value="lambda repressor-like DNA-binding domains"/>
    <property type="match status" value="1"/>
</dbReference>
<evidence type="ECO:0000313" key="3">
    <source>
        <dbReference type="EMBL" id="SQB64141.1"/>
    </source>
</evidence>
<dbReference type="SMART" id="SM00530">
    <property type="entry name" value="HTH_XRE"/>
    <property type="match status" value="1"/>
</dbReference>